<dbReference type="RefSeq" id="WP_070237731.1">
    <property type="nucleotide sequence ID" value="NZ_CP017478.1"/>
</dbReference>
<organism evidence="1 2">
    <name type="scientific">Urechidicola croceus</name>
    <dbReference type="NCBI Taxonomy" id="1850246"/>
    <lineage>
        <taxon>Bacteria</taxon>
        <taxon>Pseudomonadati</taxon>
        <taxon>Bacteroidota</taxon>
        <taxon>Flavobacteriia</taxon>
        <taxon>Flavobacteriales</taxon>
        <taxon>Flavobacteriaceae</taxon>
        <taxon>Urechidicola</taxon>
    </lineage>
</organism>
<evidence type="ECO:0000313" key="1">
    <source>
        <dbReference type="EMBL" id="AOW21571.1"/>
    </source>
</evidence>
<proteinExistence type="predicted"/>
<dbReference type="KEGG" id="lul:LPB138_13180"/>
<reference evidence="1 2" key="1">
    <citation type="submission" date="2016-10" db="EMBL/GenBank/DDBJ databases">
        <title>Lutibacter sp. LPB0138, isolated from marine gastropod.</title>
        <authorList>
            <person name="Kim E."/>
            <person name="Yi H."/>
        </authorList>
    </citation>
    <scope>NUCLEOTIDE SEQUENCE [LARGE SCALE GENOMIC DNA]</scope>
    <source>
        <strain evidence="1 2">LPB0138</strain>
    </source>
</reference>
<accession>A0A1D8PAL3</accession>
<sequence>MKLISFRPIAFLLDISAGNFYTNNVIESFTVISVNNEYLSLLGVSKFTLNNQQKSVGLFLTKEKFTYYLNKISQYILVGKDKSVVAFVK</sequence>
<protein>
    <submittedName>
        <fullName evidence="1">Uncharacterized protein</fullName>
    </submittedName>
</protein>
<gene>
    <name evidence="1" type="ORF">LPB138_13180</name>
</gene>
<dbReference type="EMBL" id="CP017478">
    <property type="protein sequence ID" value="AOW21571.1"/>
    <property type="molecule type" value="Genomic_DNA"/>
</dbReference>
<name>A0A1D8PAL3_9FLAO</name>
<keyword evidence="2" id="KW-1185">Reference proteome</keyword>
<evidence type="ECO:0000313" key="2">
    <source>
        <dbReference type="Proteomes" id="UP000176050"/>
    </source>
</evidence>
<dbReference type="AlphaFoldDB" id="A0A1D8PAL3"/>
<dbReference type="Proteomes" id="UP000176050">
    <property type="component" value="Chromosome"/>
</dbReference>